<accession>A0A2G5VNF0</accession>
<evidence type="ECO:0000256" key="1">
    <source>
        <dbReference type="SAM" id="Phobius"/>
    </source>
</evidence>
<keyword evidence="3" id="KW-1185">Reference proteome</keyword>
<dbReference type="Proteomes" id="UP000230233">
    <property type="component" value="Chromosome I"/>
</dbReference>
<evidence type="ECO:0000313" key="3">
    <source>
        <dbReference type="Proteomes" id="UP000230233"/>
    </source>
</evidence>
<proteinExistence type="predicted"/>
<dbReference type="EMBL" id="PDUG01000001">
    <property type="protein sequence ID" value="PIC53116.1"/>
    <property type="molecule type" value="Genomic_DNA"/>
</dbReference>
<organism evidence="2 3">
    <name type="scientific">Caenorhabditis nigoni</name>
    <dbReference type="NCBI Taxonomy" id="1611254"/>
    <lineage>
        <taxon>Eukaryota</taxon>
        <taxon>Metazoa</taxon>
        <taxon>Ecdysozoa</taxon>
        <taxon>Nematoda</taxon>
        <taxon>Chromadorea</taxon>
        <taxon>Rhabditida</taxon>
        <taxon>Rhabditina</taxon>
        <taxon>Rhabditomorpha</taxon>
        <taxon>Rhabditoidea</taxon>
        <taxon>Rhabditidae</taxon>
        <taxon>Peloderinae</taxon>
        <taxon>Caenorhabditis</taxon>
    </lineage>
</organism>
<dbReference type="AlphaFoldDB" id="A0A2G5VNF0"/>
<keyword evidence="1" id="KW-0472">Membrane</keyword>
<protein>
    <submittedName>
        <fullName evidence="2">Uncharacterized protein</fullName>
    </submittedName>
</protein>
<feature type="transmembrane region" description="Helical" evidence="1">
    <location>
        <begin position="22"/>
        <end position="45"/>
    </location>
</feature>
<reference evidence="3" key="1">
    <citation type="submission" date="2017-10" db="EMBL/GenBank/DDBJ databases">
        <title>Rapid genome shrinkage in a self-fertile nematode reveals novel sperm competition proteins.</title>
        <authorList>
            <person name="Yin D."/>
            <person name="Schwarz E.M."/>
            <person name="Thomas C.G."/>
            <person name="Felde R.L."/>
            <person name="Korf I.F."/>
            <person name="Cutter A.D."/>
            <person name="Schartner C.M."/>
            <person name="Ralston E.J."/>
            <person name="Meyer B.J."/>
            <person name="Haag E.S."/>
        </authorList>
    </citation>
    <scope>NUCLEOTIDE SEQUENCE [LARGE SCALE GENOMIC DNA]</scope>
    <source>
        <strain evidence="3">JU1422</strain>
    </source>
</reference>
<evidence type="ECO:0000313" key="2">
    <source>
        <dbReference type="EMBL" id="PIC53116.1"/>
    </source>
</evidence>
<dbReference type="OrthoDB" id="10321832at2759"/>
<sequence>MCHINDLILEQPPAEAHKEDPWWLKGILFILSGMLFFFAILVCALDCSIQWLRSKNDPARIVLEDYEVVSNKTDVDDEDAVSFIESPEENDSEFNFLESNSSEEVLKELEDVEWIVRICPRLQRSVMTTQGFHVAIHQEWSHLGNRMKMKDCVECFDNQ</sequence>
<keyword evidence="1" id="KW-1133">Transmembrane helix</keyword>
<comment type="caution">
    <text evidence="2">The sequence shown here is derived from an EMBL/GenBank/DDBJ whole genome shotgun (WGS) entry which is preliminary data.</text>
</comment>
<keyword evidence="1" id="KW-0812">Transmembrane</keyword>
<name>A0A2G5VNF0_9PELO</name>
<gene>
    <name evidence="2" type="primary">Cnig_chr_I.g2953</name>
    <name evidence="2" type="ORF">B9Z55_002953</name>
</gene>